<gene>
    <name evidence="2" type="ORF">IC235_05080</name>
</gene>
<accession>A0A927GIL6</accession>
<dbReference type="InterPro" id="IPR007492">
    <property type="entry name" value="LytTR_DNA-bd_dom"/>
</dbReference>
<evidence type="ECO:0000313" key="3">
    <source>
        <dbReference type="Proteomes" id="UP000612233"/>
    </source>
</evidence>
<evidence type="ECO:0000259" key="1">
    <source>
        <dbReference type="PROSITE" id="PS50930"/>
    </source>
</evidence>
<feature type="domain" description="HTH LytTR-type" evidence="1">
    <location>
        <begin position="1"/>
        <end position="51"/>
    </location>
</feature>
<dbReference type="Proteomes" id="UP000612233">
    <property type="component" value="Unassembled WGS sequence"/>
</dbReference>
<keyword evidence="3" id="KW-1185">Reference proteome</keyword>
<dbReference type="Pfam" id="PF04397">
    <property type="entry name" value="LytTR"/>
    <property type="match status" value="1"/>
</dbReference>
<dbReference type="AlphaFoldDB" id="A0A927GIL6"/>
<dbReference type="RefSeq" id="WP_191004082.1">
    <property type="nucleotide sequence ID" value="NZ_JACXAD010000004.1"/>
</dbReference>
<dbReference type="EMBL" id="JACXAD010000004">
    <property type="protein sequence ID" value="MBD2767259.1"/>
    <property type="molecule type" value="Genomic_DNA"/>
</dbReference>
<dbReference type="PROSITE" id="PS50930">
    <property type="entry name" value="HTH_LYTTR"/>
    <property type="match status" value="1"/>
</dbReference>
<sequence>MGYLLLACGPARAAGETLLVPGKISALAATLDDAGFVRVHKSYLVALANIR</sequence>
<name>A0A927GIL6_9BACT</name>
<reference evidence="2" key="1">
    <citation type="submission" date="2020-09" db="EMBL/GenBank/DDBJ databases">
        <authorList>
            <person name="Kim M.K."/>
        </authorList>
    </citation>
    <scope>NUCLEOTIDE SEQUENCE</scope>
    <source>
        <strain evidence="2">BT664</strain>
    </source>
</reference>
<protein>
    <submittedName>
        <fullName evidence="2">LytTR family transcriptional regulator</fullName>
    </submittedName>
</protein>
<evidence type="ECO:0000313" key="2">
    <source>
        <dbReference type="EMBL" id="MBD2767259.1"/>
    </source>
</evidence>
<comment type="caution">
    <text evidence="2">The sequence shown here is derived from an EMBL/GenBank/DDBJ whole genome shotgun (WGS) entry which is preliminary data.</text>
</comment>
<dbReference type="Gene3D" id="2.40.50.1020">
    <property type="entry name" value="LytTr DNA-binding domain"/>
    <property type="match status" value="1"/>
</dbReference>
<dbReference type="GO" id="GO:0003677">
    <property type="term" value="F:DNA binding"/>
    <property type="evidence" value="ECO:0007669"/>
    <property type="project" value="InterPro"/>
</dbReference>
<organism evidence="2 3">
    <name type="scientific">Hymenobacter montanus</name>
    <dbReference type="NCBI Taxonomy" id="2771359"/>
    <lineage>
        <taxon>Bacteria</taxon>
        <taxon>Pseudomonadati</taxon>
        <taxon>Bacteroidota</taxon>
        <taxon>Cytophagia</taxon>
        <taxon>Cytophagales</taxon>
        <taxon>Hymenobacteraceae</taxon>
        <taxon>Hymenobacter</taxon>
    </lineage>
</organism>
<proteinExistence type="predicted"/>